<organism evidence="2 3">
    <name type="scientific">Pochonia chlamydosporia 170</name>
    <dbReference type="NCBI Taxonomy" id="1380566"/>
    <lineage>
        <taxon>Eukaryota</taxon>
        <taxon>Fungi</taxon>
        <taxon>Dikarya</taxon>
        <taxon>Ascomycota</taxon>
        <taxon>Pezizomycotina</taxon>
        <taxon>Sordariomycetes</taxon>
        <taxon>Hypocreomycetidae</taxon>
        <taxon>Hypocreales</taxon>
        <taxon>Clavicipitaceae</taxon>
        <taxon>Pochonia</taxon>
    </lineage>
</organism>
<dbReference type="Proteomes" id="UP000078397">
    <property type="component" value="Unassembled WGS sequence"/>
</dbReference>
<reference evidence="2 3" key="1">
    <citation type="journal article" date="2016" name="PLoS Pathog.">
        <title>Biosynthesis of antibiotic leucinostatins in bio-control fungus Purpureocillium lilacinum and their inhibition on phytophthora revealed by genome mining.</title>
        <authorList>
            <person name="Wang G."/>
            <person name="Liu Z."/>
            <person name="Lin R."/>
            <person name="Li E."/>
            <person name="Mao Z."/>
            <person name="Ling J."/>
            <person name="Yang Y."/>
            <person name="Yin W.B."/>
            <person name="Xie B."/>
        </authorList>
    </citation>
    <scope>NUCLEOTIDE SEQUENCE [LARGE SCALE GENOMIC DNA]</scope>
    <source>
        <strain evidence="2">170</strain>
    </source>
</reference>
<dbReference type="OrthoDB" id="4828117at2759"/>
<proteinExistence type="predicted"/>
<feature type="compositionally biased region" description="Acidic residues" evidence="1">
    <location>
        <begin position="161"/>
        <end position="174"/>
    </location>
</feature>
<dbReference type="RefSeq" id="XP_018141021.1">
    <property type="nucleotide sequence ID" value="XM_018292448.1"/>
</dbReference>
<evidence type="ECO:0000313" key="3">
    <source>
        <dbReference type="Proteomes" id="UP000078397"/>
    </source>
</evidence>
<protein>
    <submittedName>
        <fullName evidence="2">Uncharacterized protein</fullName>
    </submittedName>
</protein>
<comment type="caution">
    <text evidence="2">The sequence shown here is derived from an EMBL/GenBank/DDBJ whole genome shotgun (WGS) entry which is preliminary data.</text>
</comment>
<gene>
    <name evidence="2" type="ORF">VFPPC_14680</name>
</gene>
<dbReference type="AlphaFoldDB" id="A0A179FDX6"/>
<sequence>MAPTTAKANYKTYEAQARMVRAIVAAHPDVKWNYKEIVACYGSDMTEHALNHRFRRLKAQSLIIRHGRTQGFDMKNLVVEEGMPASQDAVDKNNIAKYFGQSTADGIQFQFRTIKKDADHLRQVHNSGGDVANCLPLGTPTKSVRTPGSRKRGRDVKPSSDESEDVEKDWSEEETPSKRGRALPSGQKNGGTRRAAVRANATIASAAEQDEQEQEQEDDGQRAIAVKEEYVSLFGDPGAGGSAGAFTELSTDPVISSTMNMSMYSDAFYEGVGDDYLEGEI</sequence>
<keyword evidence="3" id="KW-1185">Reference proteome</keyword>
<dbReference type="EMBL" id="LSBJ02000006">
    <property type="protein sequence ID" value="OAQ63441.1"/>
    <property type="molecule type" value="Genomic_DNA"/>
</dbReference>
<dbReference type="KEGG" id="pchm:VFPPC_14680"/>
<dbReference type="STRING" id="1380566.A0A179FDX6"/>
<evidence type="ECO:0000256" key="1">
    <source>
        <dbReference type="SAM" id="MobiDB-lite"/>
    </source>
</evidence>
<evidence type="ECO:0000313" key="2">
    <source>
        <dbReference type="EMBL" id="OAQ63441.1"/>
    </source>
</evidence>
<feature type="region of interest" description="Disordered" evidence="1">
    <location>
        <begin position="127"/>
        <end position="196"/>
    </location>
</feature>
<accession>A0A179FDX6</accession>
<name>A0A179FDX6_METCM</name>
<dbReference type="GeneID" id="28856442"/>